<comment type="function">
    <text evidence="12">RNA polymerase that catalyzes the synthesis of short RNA molecules used as primers for DNA polymerase during DNA replication.</text>
</comment>
<keyword evidence="3 12" id="KW-0808">Transferase</keyword>
<evidence type="ECO:0000256" key="8">
    <source>
        <dbReference type="ARBA" id="ARBA00022833"/>
    </source>
</evidence>
<evidence type="ECO:0000259" key="13">
    <source>
        <dbReference type="PROSITE" id="PS50880"/>
    </source>
</evidence>
<dbReference type="InterPro" id="IPR002694">
    <property type="entry name" value="Znf_CHC2"/>
</dbReference>
<dbReference type="InterPro" id="IPR019475">
    <property type="entry name" value="DNA_primase_DnaB-bd"/>
</dbReference>
<dbReference type="GO" id="GO:0005737">
    <property type="term" value="C:cytoplasm"/>
    <property type="evidence" value="ECO:0007669"/>
    <property type="project" value="TreeGrafter"/>
</dbReference>
<dbReference type="Pfam" id="PF13155">
    <property type="entry name" value="Toprim_2"/>
    <property type="match status" value="1"/>
</dbReference>
<comment type="catalytic activity">
    <reaction evidence="12">
        <text>ssDNA + n NTP = ssDNA/pppN(pN)n-1 hybrid + (n-1) diphosphate.</text>
        <dbReference type="EC" id="2.7.7.101"/>
    </reaction>
</comment>
<evidence type="ECO:0000256" key="1">
    <source>
        <dbReference type="ARBA" id="ARBA00022478"/>
    </source>
</evidence>
<reference evidence="14" key="1">
    <citation type="submission" date="2021-03" db="EMBL/GenBank/DDBJ databases">
        <title>Description of Psychrosphaera ytuae sp. nov. isolated from deep sea sediment of South China Sea.</title>
        <authorList>
            <person name="Zhang J."/>
            <person name="Xu X.-D."/>
        </authorList>
    </citation>
    <scope>NUCLEOTIDE SEQUENCE</scope>
    <source>
        <strain evidence="14">MTZ26</strain>
    </source>
</reference>
<dbReference type="InterPro" id="IPR030846">
    <property type="entry name" value="DnaG_bac"/>
</dbReference>
<dbReference type="NCBIfam" id="TIGR01391">
    <property type="entry name" value="dnaG"/>
    <property type="match status" value="1"/>
</dbReference>
<evidence type="ECO:0000256" key="3">
    <source>
        <dbReference type="ARBA" id="ARBA00022679"/>
    </source>
</evidence>
<keyword evidence="4 12" id="KW-0548">Nucleotidyltransferase</keyword>
<accession>A0A975DAM2</accession>
<dbReference type="PANTHER" id="PTHR30313:SF2">
    <property type="entry name" value="DNA PRIMASE"/>
    <property type="match status" value="1"/>
</dbReference>
<comment type="similarity">
    <text evidence="12">Belongs to the DnaG primase family.</text>
</comment>
<dbReference type="Gene3D" id="1.10.860.10">
    <property type="entry name" value="DNAb Helicase, Chain A"/>
    <property type="match status" value="1"/>
</dbReference>
<dbReference type="Pfam" id="PF01807">
    <property type="entry name" value="Zn_ribbon_DnaG"/>
    <property type="match status" value="1"/>
</dbReference>
<dbReference type="Proteomes" id="UP000682739">
    <property type="component" value="Chromosome"/>
</dbReference>
<keyword evidence="10 12" id="KW-0238">DNA-binding</keyword>
<keyword evidence="8 12" id="KW-0862">Zinc</keyword>
<dbReference type="InterPro" id="IPR006295">
    <property type="entry name" value="DNA_primase_DnaG"/>
</dbReference>
<dbReference type="RefSeq" id="WP_208831688.1">
    <property type="nucleotide sequence ID" value="NZ_CP072110.1"/>
</dbReference>
<organism evidence="14 15">
    <name type="scientific">Psychrosphaera ytuae</name>
    <dbReference type="NCBI Taxonomy" id="2820710"/>
    <lineage>
        <taxon>Bacteria</taxon>
        <taxon>Pseudomonadati</taxon>
        <taxon>Pseudomonadota</taxon>
        <taxon>Gammaproteobacteria</taxon>
        <taxon>Alteromonadales</taxon>
        <taxon>Pseudoalteromonadaceae</taxon>
        <taxon>Psychrosphaera</taxon>
    </lineage>
</organism>
<evidence type="ECO:0000256" key="12">
    <source>
        <dbReference type="HAMAP-Rule" id="MF_00974"/>
    </source>
</evidence>
<keyword evidence="7 12" id="KW-0863">Zinc-finger</keyword>
<dbReference type="InterPro" id="IPR037068">
    <property type="entry name" value="DNA_primase_core_N_sf"/>
</dbReference>
<sequence length="584" mass="66157">MAGRIPKGFIDDVVARTDIVELIDQRIPLKKAGKNYQACCPFHNEKSPSFSVSPDKQFYHCFGCGAHGNSISFLMEYDQLEFVEAIEELARLHSMDVPREQTNGRTEKYQSVTREQKQSDYELMETASKFFQHQLKHAEGSKEAIEYLKSRGLSGDVAQRYGIGFAPDSWDAALKTIGRNHKETTQQLADLKILTSNDKGRTYDFFRNRIMFPIRDKRGRVVGFGGRVMDDGTPKYLNSPETRIFHKGRELYGFYQAKQANKNLEQVVVVEGYMDVVSLAQQGINYAVAALGTATTQDHMQMLFRATRKVVCCYDGDRAGRDAAWRALENALPQLKDGVDLRFSFLPDGEDPDTMVQKEGKEAFEARLNNATPLIDYFFEHFVGELDLTSDAGKSALLAQAKPLIALVPSDYYKEALTAKLARLVGKQVEQLNIAARSPVAEVRAQQTDFQITPMRRAIGLMLQHPELATQIEYIPALANAELPGFGLFIQLQQVILEQPEISSPVLLERFRGTREYPYLTQLIAWDHQIHQENLLAEFQQTFKSLQDSYLEKRLEALLIKDKTSELNAQEKAEYVALISALKR</sequence>
<dbReference type="GO" id="GO:0000428">
    <property type="term" value="C:DNA-directed RNA polymerase complex"/>
    <property type="evidence" value="ECO:0007669"/>
    <property type="project" value="UniProtKB-KW"/>
</dbReference>
<dbReference type="InterPro" id="IPR050219">
    <property type="entry name" value="DnaG_primase"/>
</dbReference>
<evidence type="ECO:0000256" key="6">
    <source>
        <dbReference type="ARBA" id="ARBA00022723"/>
    </source>
</evidence>
<dbReference type="FunFam" id="3.40.1360.10:FF:000002">
    <property type="entry name" value="DNA primase"/>
    <property type="match status" value="1"/>
</dbReference>
<feature type="zinc finger region" description="CHC2-type" evidence="12">
    <location>
        <begin position="40"/>
        <end position="64"/>
    </location>
</feature>
<evidence type="ECO:0000313" key="14">
    <source>
        <dbReference type="EMBL" id="QTH63632.1"/>
    </source>
</evidence>
<dbReference type="InterPro" id="IPR013264">
    <property type="entry name" value="DNAG_N"/>
</dbReference>
<comment type="subunit">
    <text evidence="12">Monomer. Interacts with DnaB.</text>
</comment>
<dbReference type="SMART" id="SM00766">
    <property type="entry name" value="DnaG_DnaB_bind"/>
    <property type="match status" value="1"/>
</dbReference>
<gene>
    <name evidence="12 14" type="primary">dnaG</name>
    <name evidence="14" type="ORF">J1N51_13035</name>
</gene>
<comment type="cofactor">
    <cofactor evidence="12">
        <name>Zn(2+)</name>
        <dbReference type="ChEBI" id="CHEBI:29105"/>
    </cofactor>
    <text evidence="12">Binds 1 zinc ion per monomer.</text>
</comment>
<evidence type="ECO:0000256" key="4">
    <source>
        <dbReference type="ARBA" id="ARBA00022695"/>
    </source>
</evidence>
<dbReference type="InterPro" id="IPR013173">
    <property type="entry name" value="DNA_primase_DnaG_DnaB-bd_dom"/>
</dbReference>
<dbReference type="HAMAP" id="MF_00974">
    <property type="entry name" value="DNA_primase_DnaG"/>
    <property type="match status" value="1"/>
</dbReference>
<dbReference type="AlphaFoldDB" id="A0A975DAM2"/>
<dbReference type="PANTHER" id="PTHR30313">
    <property type="entry name" value="DNA PRIMASE"/>
    <property type="match status" value="1"/>
</dbReference>
<proteinExistence type="inferred from homology"/>
<name>A0A975DAM2_9GAMM</name>
<dbReference type="CDD" id="cd03364">
    <property type="entry name" value="TOPRIM_DnaG_primases"/>
    <property type="match status" value="1"/>
</dbReference>
<evidence type="ECO:0000256" key="5">
    <source>
        <dbReference type="ARBA" id="ARBA00022705"/>
    </source>
</evidence>
<evidence type="ECO:0000256" key="7">
    <source>
        <dbReference type="ARBA" id="ARBA00022771"/>
    </source>
</evidence>
<dbReference type="InterPro" id="IPR034151">
    <property type="entry name" value="TOPRIM_DnaG_bac"/>
</dbReference>
<dbReference type="Gene3D" id="1.20.50.20">
    <property type="entry name" value="DnaG, RNA polymerase domain, helical bundle"/>
    <property type="match status" value="1"/>
</dbReference>
<dbReference type="Pfam" id="PF08278">
    <property type="entry name" value="DnaG_DnaB_bind"/>
    <property type="match status" value="1"/>
</dbReference>
<dbReference type="Gene3D" id="3.90.980.10">
    <property type="entry name" value="DNA primase, catalytic core, N-terminal domain"/>
    <property type="match status" value="1"/>
</dbReference>
<dbReference type="GO" id="GO:0008270">
    <property type="term" value="F:zinc ion binding"/>
    <property type="evidence" value="ECO:0007669"/>
    <property type="project" value="UniProtKB-UniRule"/>
</dbReference>
<keyword evidence="11 12" id="KW-0804">Transcription</keyword>
<evidence type="ECO:0000256" key="11">
    <source>
        <dbReference type="ARBA" id="ARBA00023163"/>
    </source>
</evidence>
<keyword evidence="9" id="KW-0460">Magnesium</keyword>
<dbReference type="PROSITE" id="PS50880">
    <property type="entry name" value="TOPRIM"/>
    <property type="match status" value="1"/>
</dbReference>
<dbReference type="GO" id="GO:0003899">
    <property type="term" value="F:DNA-directed RNA polymerase activity"/>
    <property type="evidence" value="ECO:0007669"/>
    <property type="project" value="UniProtKB-UniRule"/>
</dbReference>
<protein>
    <recommendedName>
        <fullName evidence="12">DNA primase</fullName>
        <ecNumber evidence="12">2.7.7.101</ecNumber>
    </recommendedName>
</protein>
<dbReference type="GO" id="GO:1990077">
    <property type="term" value="C:primosome complex"/>
    <property type="evidence" value="ECO:0007669"/>
    <property type="project" value="UniProtKB-KW"/>
</dbReference>
<evidence type="ECO:0000256" key="9">
    <source>
        <dbReference type="ARBA" id="ARBA00022842"/>
    </source>
</evidence>
<keyword evidence="5 12" id="KW-0235">DNA replication</keyword>
<dbReference type="EC" id="2.7.7.101" evidence="12"/>
<dbReference type="FunFam" id="3.90.580.10:FF:000001">
    <property type="entry name" value="DNA primase"/>
    <property type="match status" value="1"/>
</dbReference>
<evidence type="ECO:0000256" key="10">
    <source>
        <dbReference type="ARBA" id="ARBA00023125"/>
    </source>
</evidence>
<evidence type="ECO:0000313" key="15">
    <source>
        <dbReference type="Proteomes" id="UP000682739"/>
    </source>
</evidence>
<dbReference type="InterPro" id="IPR006171">
    <property type="entry name" value="TOPRIM_dom"/>
</dbReference>
<keyword evidence="2 12" id="KW-0639">Primosome</keyword>
<keyword evidence="15" id="KW-1185">Reference proteome</keyword>
<dbReference type="KEGG" id="psym:J1N51_13035"/>
<dbReference type="SUPFAM" id="SSF117023">
    <property type="entry name" value="DNA primase DnaG, C-terminal domain"/>
    <property type="match status" value="1"/>
</dbReference>
<dbReference type="Pfam" id="PF10410">
    <property type="entry name" value="DnaB_bind"/>
    <property type="match status" value="1"/>
</dbReference>
<dbReference type="SMART" id="SM00493">
    <property type="entry name" value="TOPRIM"/>
    <property type="match status" value="1"/>
</dbReference>
<keyword evidence="6 12" id="KW-0479">Metal-binding</keyword>
<dbReference type="InterPro" id="IPR036977">
    <property type="entry name" value="DNA_primase_Znf_CHC2"/>
</dbReference>
<dbReference type="SUPFAM" id="SSF56731">
    <property type="entry name" value="DNA primase core"/>
    <property type="match status" value="1"/>
</dbReference>
<dbReference type="SUPFAM" id="SSF57783">
    <property type="entry name" value="Zinc beta-ribbon"/>
    <property type="match status" value="1"/>
</dbReference>
<dbReference type="SMART" id="SM00400">
    <property type="entry name" value="ZnF_CHCC"/>
    <property type="match status" value="1"/>
</dbReference>
<dbReference type="FunFam" id="3.90.980.10:FF:000001">
    <property type="entry name" value="DNA primase"/>
    <property type="match status" value="1"/>
</dbReference>
<dbReference type="Gene3D" id="3.90.580.10">
    <property type="entry name" value="Zinc finger, CHC2-type domain"/>
    <property type="match status" value="1"/>
</dbReference>
<feature type="domain" description="Toprim" evidence="13">
    <location>
        <begin position="265"/>
        <end position="347"/>
    </location>
</feature>
<dbReference type="GO" id="GO:0003677">
    <property type="term" value="F:DNA binding"/>
    <property type="evidence" value="ECO:0007669"/>
    <property type="project" value="UniProtKB-KW"/>
</dbReference>
<dbReference type="Pfam" id="PF08275">
    <property type="entry name" value="DNAG_N"/>
    <property type="match status" value="1"/>
</dbReference>
<keyword evidence="1 12" id="KW-0240">DNA-directed RNA polymerase</keyword>
<comment type="domain">
    <text evidence="12">Contains an N-terminal zinc-binding domain, a central core domain that contains the primase activity, and a C-terminal DnaB-binding domain.</text>
</comment>
<dbReference type="EMBL" id="CP072110">
    <property type="protein sequence ID" value="QTH63632.1"/>
    <property type="molecule type" value="Genomic_DNA"/>
</dbReference>
<dbReference type="InterPro" id="IPR016136">
    <property type="entry name" value="DNA_helicase_N/primase_C"/>
</dbReference>
<dbReference type="GO" id="GO:0006269">
    <property type="term" value="P:DNA replication, synthesis of primer"/>
    <property type="evidence" value="ECO:0007669"/>
    <property type="project" value="UniProtKB-UniRule"/>
</dbReference>
<dbReference type="Gene3D" id="3.40.1360.10">
    <property type="match status" value="1"/>
</dbReference>
<evidence type="ECO:0000256" key="2">
    <source>
        <dbReference type="ARBA" id="ARBA00022515"/>
    </source>
</evidence>